<protein>
    <submittedName>
        <fullName evidence="1">IS4 family transposase</fullName>
    </submittedName>
</protein>
<evidence type="ECO:0000313" key="2">
    <source>
        <dbReference type="Proteomes" id="UP001172630"/>
    </source>
</evidence>
<proteinExistence type="predicted"/>
<reference evidence="1" key="1">
    <citation type="submission" date="2023-06" db="EMBL/GenBank/DDBJ databases">
        <title>Phylogenetic Diversity of Rhizobium strains.</title>
        <authorList>
            <person name="Moura F.T."/>
            <person name="Helene L.C.F."/>
            <person name="Hungria M."/>
        </authorList>
    </citation>
    <scope>NUCLEOTIDE SEQUENCE</scope>
    <source>
        <strain evidence="1">CCGE524</strain>
    </source>
</reference>
<dbReference type="InterPro" id="IPR012337">
    <property type="entry name" value="RNaseH-like_sf"/>
</dbReference>
<evidence type="ECO:0000313" key="1">
    <source>
        <dbReference type="EMBL" id="MDL2410425.1"/>
    </source>
</evidence>
<dbReference type="SUPFAM" id="SSF53098">
    <property type="entry name" value="Ribonuclease H-like"/>
    <property type="match status" value="1"/>
</dbReference>
<dbReference type="Proteomes" id="UP001172630">
    <property type="component" value="Unassembled WGS sequence"/>
</dbReference>
<dbReference type="InterPro" id="IPR054836">
    <property type="entry name" value="Tn5_transposase"/>
</dbReference>
<dbReference type="RefSeq" id="WP_285884288.1">
    <property type="nucleotide sequence ID" value="NZ_JARFYN010000082.1"/>
</dbReference>
<dbReference type="Gene3D" id="3.90.350.10">
    <property type="entry name" value="Transposase Inhibitor Protein From Tn5, Chain A, domain 1"/>
    <property type="match status" value="1"/>
</dbReference>
<dbReference type="PANTHER" id="PTHR37319">
    <property type="entry name" value="TRANSPOSASE"/>
    <property type="match status" value="1"/>
</dbReference>
<comment type="caution">
    <text evidence="1">The sequence shown here is derived from an EMBL/GenBank/DDBJ whole genome shotgun (WGS) entry which is preliminary data.</text>
</comment>
<accession>A0ABT7KP67</accession>
<dbReference type="EMBL" id="JARFYN010000082">
    <property type="protein sequence ID" value="MDL2410425.1"/>
    <property type="molecule type" value="Genomic_DNA"/>
</dbReference>
<sequence length="239" mass="27713">MKKKVNLTRLPIEEKECFRWLQNMRESIALFGDAARCIHIGDRESDIYELFCMAHELGTHFLVRTCVDRLAGDGEHTIAVQMNEAEISGMHEVEVRDANGKPETIVVEIRFRRIHVLPPIGKQKRYPALDLTVIHAQEQAEPKHRPRIDWKLITDLPVPSHEDAIEKLDWYAMRWKIETFHKILKSGCRAEEAQLQTAERLVKLIAVFCILAWRIFWMTMLNRATPDADPAVAITQIEI</sequence>
<dbReference type="PANTHER" id="PTHR37319:SF1">
    <property type="entry name" value="TRANSPOSASE TN5 DIMERISATION DOMAIN-CONTAINING PROTEIN"/>
    <property type="match status" value="1"/>
</dbReference>
<dbReference type="InterPro" id="IPR047768">
    <property type="entry name" value="Tn5p-like"/>
</dbReference>
<name>A0ABT7KP67_9HYPH</name>
<organism evidence="1 2">
    <name type="scientific">Rhizobium calliandrae</name>
    <dbReference type="NCBI Taxonomy" id="1312182"/>
    <lineage>
        <taxon>Bacteria</taxon>
        <taxon>Pseudomonadati</taxon>
        <taxon>Pseudomonadota</taxon>
        <taxon>Alphaproteobacteria</taxon>
        <taxon>Hyphomicrobiales</taxon>
        <taxon>Rhizobiaceae</taxon>
        <taxon>Rhizobium/Agrobacterium group</taxon>
        <taxon>Rhizobium</taxon>
    </lineage>
</organism>
<gene>
    <name evidence="1" type="ORF">PY650_33525</name>
</gene>
<keyword evidence="2" id="KW-1185">Reference proteome</keyword>
<dbReference type="NCBIfam" id="NF033590">
    <property type="entry name" value="transpos_IS4_3"/>
    <property type="match status" value="1"/>
</dbReference>